<evidence type="ECO:0000259" key="1">
    <source>
        <dbReference type="Pfam" id="PF01370"/>
    </source>
</evidence>
<organism evidence="2">
    <name type="scientific">marine sediment metagenome</name>
    <dbReference type="NCBI Taxonomy" id="412755"/>
    <lineage>
        <taxon>unclassified sequences</taxon>
        <taxon>metagenomes</taxon>
        <taxon>ecological metagenomes</taxon>
    </lineage>
</organism>
<dbReference type="Pfam" id="PF01370">
    <property type="entry name" value="Epimerase"/>
    <property type="match status" value="1"/>
</dbReference>
<comment type="caution">
    <text evidence="2">The sequence shown here is derived from an EMBL/GenBank/DDBJ whole genome shotgun (WGS) entry which is preliminary data.</text>
</comment>
<evidence type="ECO:0000313" key="2">
    <source>
        <dbReference type="EMBL" id="KKK65706.1"/>
    </source>
</evidence>
<protein>
    <recommendedName>
        <fullName evidence="1">NAD-dependent epimerase/dehydratase domain-containing protein</fullName>
    </recommendedName>
</protein>
<gene>
    <name evidence="2" type="ORF">LCGC14_2971430</name>
</gene>
<proteinExistence type="predicted"/>
<sequence length="139" mass="15961">MITSIIDTPPPPKFSGYHLACDKGGLKYLHSSSENELRSWQTNSIIDSNVFRACKEQNVKQIIYPSSSAVYPLDNQYKLGTIFTEKDKSTNAEGGYGWTKYIGEIQLEWLENIITAIPLIILEYCRMEYSRRKDKCLIQ</sequence>
<dbReference type="InterPro" id="IPR036291">
    <property type="entry name" value="NAD(P)-bd_dom_sf"/>
</dbReference>
<accession>A0A0F9A0I1</accession>
<reference evidence="2" key="1">
    <citation type="journal article" date="2015" name="Nature">
        <title>Complex archaea that bridge the gap between prokaryotes and eukaryotes.</title>
        <authorList>
            <person name="Spang A."/>
            <person name="Saw J.H."/>
            <person name="Jorgensen S.L."/>
            <person name="Zaremba-Niedzwiedzka K."/>
            <person name="Martijn J."/>
            <person name="Lind A.E."/>
            <person name="van Eijk R."/>
            <person name="Schleper C."/>
            <person name="Guy L."/>
            <person name="Ettema T.J."/>
        </authorList>
    </citation>
    <scope>NUCLEOTIDE SEQUENCE</scope>
</reference>
<dbReference type="EMBL" id="LAZR01060419">
    <property type="protein sequence ID" value="KKK65706.1"/>
    <property type="molecule type" value="Genomic_DNA"/>
</dbReference>
<dbReference type="Gene3D" id="3.40.50.720">
    <property type="entry name" value="NAD(P)-binding Rossmann-like Domain"/>
    <property type="match status" value="1"/>
</dbReference>
<dbReference type="SUPFAM" id="SSF51735">
    <property type="entry name" value="NAD(P)-binding Rossmann-fold domains"/>
    <property type="match status" value="1"/>
</dbReference>
<dbReference type="AlphaFoldDB" id="A0A0F9A0I1"/>
<name>A0A0F9A0I1_9ZZZZ</name>
<dbReference type="InterPro" id="IPR001509">
    <property type="entry name" value="Epimerase_deHydtase"/>
</dbReference>
<feature type="domain" description="NAD-dependent epimerase/dehydratase" evidence="1">
    <location>
        <begin position="28"/>
        <end position="125"/>
    </location>
</feature>